<proteinExistence type="predicted"/>
<evidence type="ECO:0000256" key="1">
    <source>
        <dbReference type="SAM" id="MobiDB-lite"/>
    </source>
</evidence>
<name>A0AA88L814_ARTSF</name>
<dbReference type="Proteomes" id="UP001187531">
    <property type="component" value="Unassembled WGS sequence"/>
</dbReference>
<protein>
    <submittedName>
        <fullName evidence="2">Uncharacterized protein</fullName>
    </submittedName>
</protein>
<keyword evidence="3" id="KW-1185">Reference proteome</keyword>
<gene>
    <name evidence="2" type="ORF">QYM36_004312</name>
</gene>
<organism evidence="2 3">
    <name type="scientific">Artemia franciscana</name>
    <name type="common">Brine shrimp</name>
    <name type="synonym">Artemia sanfranciscana</name>
    <dbReference type="NCBI Taxonomy" id="6661"/>
    <lineage>
        <taxon>Eukaryota</taxon>
        <taxon>Metazoa</taxon>
        <taxon>Ecdysozoa</taxon>
        <taxon>Arthropoda</taxon>
        <taxon>Crustacea</taxon>
        <taxon>Branchiopoda</taxon>
        <taxon>Anostraca</taxon>
        <taxon>Artemiidae</taxon>
        <taxon>Artemia</taxon>
    </lineage>
</organism>
<evidence type="ECO:0000313" key="2">
    <source>
        <dbReference type="EMBL" id="KAK2720387.1"/>
    </source>
</evidence>
<dbReference type="AlphaFoldDB" id="A0AA88L814"/>
<comment type="caution">
    <text evidence="2">The sequence shown here is derived from an EMBL/GenBank/DDBJ whole genome shotgun (WGS) entry which is preliminary data.</text>
</comment>
<dbReference type="EMBL" id="JAVRJZ010000007">
    <property type="protein sequence ID" value="KAK2720387.1"/>
    <property type="molecule type" value="Genomic_DNA"/>
</dbReference>
<dbReference type="EMBL" id="JAVRJZ010000007">
    <property type="protein sequence ID" value="KAK2720389.1"/>
    <property type="molecule type" value="Genomic_DNA"/>
</dbReference>
<accession>A0AA88L814</accession>
<reference evidence="2" key="1">
    <citation type="submission" date="2023-07" db="EMBL/GenBank/DDBJ databases">
        <title>Chromosome-level genome assembly of Artemia franciscana.</title>
        <authorList>
            <person name="Jo E."/>
        </authorList>
    </citation>
    <scope>NUCLEOTIDE SEQUENCE</scope>
    <source>
        <tissue evidence="2">Whole body</tissue>
    </source>
</reference>
<feature type="region of interest" description="Disordered" evidence="1">
    <location>
        <begin position="1"/>
        <end position="81"/>
    </location>
</feature>
<sequence>MSQKESKGWNDPPITAGTAPRKPFKRPKAPPHPLLRGQEGSSPAGSQNPPLPLARNLPPSEILSRLVPGVKNSSKEEDVSIGGNCNIEDKLENVSVKMSSSPDIKEELRNLLKEMSSDEDIDKNALLNLERLLQDDNERMVDPTEAIDHIVSNGKVPADLKAKLIELRRKFLKTIPA</sequence>
<evidence type="ECO:0000313" key="3">
    <source>
        <dbReference type="Proteomes" id="UP001187531"/>
    </source>
</evidence>